<evidence type="ECO:0000256" key="1">
    <source>
        <dbReference type="ARBA" id="ARBA00004370"/>
    </source>
</evidence>
<dbReference type="Gene3D" id="3.40.50.2300">
    <property type="match status" value="1"/>
</dbReference>
<dbReference type="EMBL" id="CAJPIZ010007198">
    <property type="protein sequence ID" value="CAG2110120.1"/>
    <property type="molecule type" value="Genomic_DNA"/>
</dbReference>
<sequence>LRLKQHFTAKHDSNYGSSLMDVFKGLAQDEGICIAYTESAPSSGDDTRFDDVIRNLQPYRNARVVACFCEGMTVLALLRATKRLGLAGEFLWVGSDGWSDRPDVVQGVEEEAVGSITVRIFSPYSLDFDDYYFNLSAVNNTRNPWFREFWESRFNCSLQNLTGVAIKHASGHVYQRPCSAVV</sequence>
<name>A0A7R9Q342_9ACAR</name>
<feature type="non-terminal residue" evidence="7">
    <location>
        <position position="1"/>
    </location>
</feature>
<evidence type="ECO:0000256" key="5">
    <source>
        <dbReference type="ARBA" id="ARBA00023180"/>
    </source>
</evidence>
<evidence type="ECO:0000259" key="6">
    <source>
        <dbReference type="Pfam" id="PF01094"/>
    </source>
</evidence>
<dbReference type="InterPro" id="IPR050726">
    <property type="entry name" value="mGluR"/>
</dbReference>
<keyword evidence="5" id="KW-0325">Glycoprotein</keyword>
<evidence type="ECO:0000256" key="4">
    <source>
        <dbReference type="ARBA" id="ARBA00023136"/>
    </source>
</evidence>
<evidence type="ECO:0000313" key="8">
    <source>
        <dbReference type="Proteomes" id="UP000759131"/>
    </source>
</evidence>
<dbReference type="SUPFAM" id="SSF53822">
    <property type="entry name" value="Periplasmic binding protein-like I"/>
    <property type="match status" value="1"/>
</dbReference>
<gene>
    <name evidence="7" type="ORF">OSB1V03_LOCUS10105</name>
</gene>
<keyword evidence="8" id="KW-1185">Reference proteome</keyword>
<keyword evidence="2" id="KW-0812">Transmembrane</keyword>
<dbReference type="InterPro" id="IPR028082">
    <property type="entry name" value="Peripla_BP_I"/>
</dbReference>
<evidence type="ECO:0000256" key="2">
    <source>
        <dbReference type="ARBA" id="ARBA00022692"/>
    </source>
</evidence>
<dbReference type="AlphaFoldDB" id="A0A7R9Q342"/>
<dbReference type="PANTHER" id="PTHR24060">
    <property type="entry name" value="METABOTROPIC GLUTAMATE RECEPTOR"/>
    <property type="match status" value="1"/>
</dbReference>
<accession>A0A7R9Q342</accession>
<dbReference type="Proteomes" id="UP000759131">
    <property type="component" value="Unassembled WGS sequence"/>
</dbReference>
<dbReference type="Pfam" id="PF01094">
    <property type="entry name" value="ANF_receptor"/>
    <property type="match status" value="1"/>
</dbReference>
<protein>
    <recommendedName>
        <fullName evidence="6">Receptor ligand binding region domain-containing protein</fullName>
    </recommendedName>
</protein>
<keyword evidence="3" id="KW-1133">Transmembrane helix</keyword>
<comment type="subcellular location">
    <subcellularLocation>
        <location evidence="1">Membrane</location>
    </subcellularLocation>
</comment>
<feature type="domain" description="Receptor ligand binding region" evidence="6">
    <location>
        <begin position="12"/>
        <end position="150"/>
    </location>
</feature>
<evidence type="ECO:0000313" key="7">
    <source>
        <dbReference type="EMBL" id="CAD7629690.1"/>
    </source>
</evidence>
<dbReference type="EMBL" id="OC861773">
    <property type="protein sequence ID" value="CAD7629690.1"/>
    <property type="molecule type" value="Genomic_DNA"/>
</dbReference>
<dbReference type="GO" id="GO:0016020">
    <property type="term" value="C:membrane"/>
    <property type="evidence" value="ECO:0007669"/>
    <property type="project" value="UniProtKB-SubCell"/>
</dbReference>
<dbReference type="OrthoDB" id="6485920at2759"/>
<reference evidence="7" key="1">
    <citation type="submission" date="2020-11" db="EMBL/GenBank/DDBJ databases">
        <authorList>
            <person name="Tran Van P."/>
        </authorList>
    </citation>
    <scope>NUCLEOTIDE SEQUENCE</scope>
</reference>
<keyword evidence="4" id="KW-0472">Membrane</keyword>
<evidence type="ECO:0000256" key="3">
    <source>
        <dbReference type="ARBA" id="ARBA00022989"/>
    </source>
</evidence>
<dbReference type="InterPro" id="IPR001828">
    <property type="entry name" value="ANF_lig-bd_rcpt"/>
</dbReference>
<organism evidence="7">
    <name type="scientific">Medioppia subpectinata</name>
    <dbReference type="NCBI Taxonomy" id="1979941"/>
    <lineage>
        <taxon>Eukaryota</taxon>
        <taxon>Metazoa</taxon>
        <taxon>Ecdysozoa</taxon>
        <taxon>Arthropoda</taxon>
        <taxon>Chelicerata</taxon>
        <taxon>Arachnida</taxon>
        <taxon>Acari</taxon>
        <taxon>Acariformes</taxon>
        <taxon>Sarcoptiformes</taxon>
        <taxon>Oribatida</taxon>
        <taxon>Brachypylina</taxon>
        <taxon>Oppioidea</taxon>
        <taxon>Oppiidae</taxon>
        <taxon>Medioppia</taxon>
    </lineage>
</organism>
<proteinExistence type="predicted"/>
<dbReference type="FunFam" id="3.40.50.2300:FF:000145">
    <property type="entry name" value="Glutamate receptor, metabotropic"/>
    <property type="match status" value="1"/>
</dbReference>